<dbReference type="RefSeq" id="WP_142618686.1">
    <property type="nucleotide sequence ID" value="NZ_VIRM01000011.1"/>
</dbReference>
<dbReference type="AlphaFoldDB" id="A0A544YXD8"/>
<dbReference type="EMBL" id="VIRM01000011">
    <property type="protein sequence ID" value="TQS21433.1"/>
    <property type="molecule type" value="Genomic_DNA"/>
</dbReference>
<sequence length="232" mass="24580">MRPITRWVVSRLRRYRPDHNPLRRRSDRIEAALAAAALAAVLFAAWPAALAAHTVYDAGVAAERVGPGARHLVEATLVEAAPVQEASLETGPAEAASLGAASAGAASGVVSAGEGIAVRAGGRGLPVTSSVRWTLPSGEVREGVVPAALLLWDGPANARLWVDAEGRPAAPPPHRAETVTRAGLAAAGVVASVALLAWASFALARHRLDRRRYREWEAAWVAADRRWRRHHI</sequence>
<accession>A0A544YXD8</accession>
<keyword evidence="1" id="KW-0812">Transmembrane</keyword>
<protein>
    <submittedName>
        <fullName evidence="2">Uncharacterized protein</fullName>
    </submittedName>
</protein>
<evidence type="ECO:0000313" key="3">
    <source>
        <dbReference type="Proteomes" id="UP000316541"/>
    </source>
</evidence>
<proteinExistence type="predicted"/>
<dbReference type="Proteomes" id="UP000316541">
    <property type="component" value="Unassembled WGS sequence"/>
</dbReference>
<name>A0A544YXD8_9ACTN</name>
<reference evidence="2 3" key="1">
    <citation type="submission" date="2019-07" db="EMBL/GenBank/DDBJ databases">
        <title>Microbispora hainanensis DSM 45428.</title>
        <authorList>
            <person name="Thawai C."/>
        </authorList>
    </citation>
    <scope>NUCLEOTIDE SEQUENCE [LARGE SCALE GENOMIC DNA]</scope>
    <source>
        <strain evidence="2 3">DSM 45428</strain>
    </source>
</reference>
<gene>
    <name evidence="2" type="ORF">FLX08_11380</name>
</gene>
<keyword evidence="1" id="KW-1133">Transmembrane helix</keyword>
<feature type="transmembrane region" description="Helical" evidence="1">
    <location>
        <begin position="182"/>
        <end position="204"/>
    </location>
</feature>
<organism evidence="2 3">
    <name type="scientific">Microbispora hainanensis</name>
    <dbReference type="NCBI Taxonomy" id="568844"/>
    <lineage>
        <taxon>Bacteria</taxon>
        <taxon>Bacillati</taxon>
        <taxon>Actinomycetota</taxon>
        <taxon>Actinomycetes</taxon>
        <taxon>Streptosporangiales</taxon>
        <taxon>Streptosporangiaceae</taxon>
        <taxon>Microbispora</taxon>
    </lineage>
</organism>
<dbReference type="PANTHER" id="PTHR42305">
    <property type="entry name" value="MEMBRANE PROTEIN RV1733C-RELATED"/>
    <property type="match status" value="1"/>
</dbReference>
<keyword evidence="1" id="KW-0472">Membrane</keyword>
<evidence type="ECO:0000313" key="2">
    <source>
        <dbReference type="EMBL" id="TQS21433.1"/>
    </source>
</evidence>
<dbReference type="PANTHER" id="PTHR42305:SF1">
    <property type="entry name" value="MEMBRANE PROTEIN RV1733C-RELATED"/>
    <property type="match status" value="1"/>
</dbReference>
<evidence type="ECO:0000256" key="1">
    <source>
        <dbReference type="SAM" id="Phobius"/>
    </source>
</evidence>
<comment type="caution">
    <text evidence="2">The sequence shown here is derived from an EMBL/GenBank/DDBJ whole genome shotgun (WGS) entry which is preliminary data.</text>
</comment>
<dbReference type="InterPro" id="IPR039708">
    <property type="entry name" value="MT1774/Rv1733c-like"/>
</dbReference>